<gene>
    <name evidence="2" type="primary">gb26616</name>
    <name evidence="2" type="ORF">PR202_gb26616</name>
</gene>
<name>A0AAV5FSC5_ELECO</name>
<feature type="compositionally biased region" description="Polar residues" evidence="1">
    <location>
        <begin position="82"/>
        <end position="93"/>
    </location>
</feature>
<evidence type="ECO:0000256" key="1">
    <source>
        <dbReference type="SAM" id="MobiDB-lite"/>
    </source>
</evidence>
<keyword evidence="3" id="KW-1185">Reference proteome</keyword>
<dbReference type="AlphaFoldDB" id="A0AAV5FSC5"/>
<accession>A0AAV5FSC5</accession>
<evidence type="ECO:0000313" key="3">
    <source>
        <dbReference type="Proteomes" id="UP001054889"/>
    </source>
</evidence>
<dbReference type="Proteomes" id="UP001054889">
    <property type="component" value="Unassembled WGS sequence"/>
</dbReference>
<feature type="region of interest" description="Disordered" evidence="1">
    <location>
        <begin position="58"/>
        <end position="93"/>
    </location>
</feature>
<dbReference type="EMBL" id="BQKI01000095">
    <property type="protein sequence ID" value="GJN37640.1"/>
    <property type="molecule type" value="Genomic_DNA"/>
</dbReference>
<feature type="compositionally biased region" description="Acidic residues" evidence="1">
    <location>
        <begin position="66"/>
        <end position="78"/>
    </location>
</feature>
<organism evidence="2 3">
    <name type="scientific">Eleusine coracana subsp. coracana</name>
    <dbReference type="NCBI Taxonomy" id="191504"/>
    <lineage>
        <taxon>Eukaryota</taxon>
        <taxon>Viridiplantae</taxon>
        <taxon>Streptophyta</taxon>
        <taxon>Embryophyta</taxon>
        <taxon>Tracheophyta</taxon>
        <taxon>Spermatophyta</taxon>
        <taxon>Magnoliopsida</taxon>
        <taxon>Liliopsida</taxon>
        <taxon>Poales</taxon>
        <taxon>Poaceae</taxon>
        <taxon>PACMAD clade</taxon>
        <taxon>Chloridoideae</taxon>
        <taxon>Cynodonteae</taxon>
        <taxon>Eleusininae</taxon>
        <taxon>Eleusine</taxon>
    </lineage>
</organism>
<reference evidence="2" key="1">
    <citation type="journal article" date="2018" name="DNA Res.">
        <title>Multiple hybrid de novo genome assembly of finger millet, an orphan allotetraploid crop.</title>
        <authorList>
            <person name="Hatakeyama M."/>
            <person name="Aluri S."/>
            <person name="Balachadran M.T."/>
            <person name="Sivarajan S.R."/>
            <person name="Patrignani A."/>
            <person name="Gruter S."/>
            <person name="Poveda L."/>
            <person name="Shimizu-Inatsugi R."/>
            <person name="Baeten J."/>
            <person name="Francoijs K.J."/>
            <person name="Nataraja K.N."/>
            <person name="Reddy Y.A.N."/>
            <person name="Phadnis S."/>
            <person name="Ravikumar R.L."/>
            <person name="Schlapbach R."/>
            <person name="Sreeman S.M."/>
            <person name="Shimizu K.K."/>
        </authorList>
    </citation>
    <scope>NUCLEOTIDE SEQUENCE</scope>
</reference>
<comment type="caution">
    <text evidence="2">The sequence shown here is derived from an EMBL/GenBank/DDBJ whole genome shotgun (WGS) entry which is preliminary data.</text>
</comment>
<reference evidence="2" key="2">
    <citation type="submission" date="2021-12" db="EMBL/GenBank/DDBJ databases">
        <title>Resequencing data analysis of finger millet.</title>
        <authorList>
            <person name="Hatakeyama M."/>
            <person name="Aluri S."/>
            <person name="Balachadran M.T."/>
            <person name="Sivarajan S.R."/>
            <person name="Poveda L."/>
            <person name="Shimizu-Inatsugi R."/>
            <person name="Schlapbach R."/>
            <person name="Sreeman S.M."/>
            <person name="Shimizu K.K."/>
        </authorList>
    </citation>
    <scope>NUCLEOTIDE SEQUENCE</scope>
</reference>
<evidence type="ECO:0000313" key="2">
    <source>
        <dbReference type="EMBL" id="GJN37640.1"/>
    </source>
</evidence>
<proteinExistence type="predicted"/>
<sequence>MIGGNGEYSLALFSDCGNSVPYPGDGESFGNLPSSTAAAGNFITECFVSVVEPAQENQETYISSLESEEEEEEEEEDMVISSAYSQPHTIPVY</sequence>
<protein>
    <submittedName>
        <fullName evidence="2">Uncharacterized protein</fullName>
    </submittedName>
</protein>